<protein>
    <submittedName>
        <fullName evidence="2">Uncharacterized protein</fullName>
    </submittedName>
</protein>
<dbReference type="EMBL" id="JAFCIX010000277">
    <property type="protein sequence ID" value="KAH6595750.1"/>
    <property type="molecule type" value="Genomic_DNA"/>
</dbReference>
<feature type="compositionally biased region" description="Polar residues" evidence="1">
    <location>
        <begin position="134"/>
        <end position="169"/>
    </location>
</feature>
<feature type="compositionally biased region" description="Low complexity" evidence="1">
    <location>
        <begin position="190"/>
        <end position="202"/>
    </location>
</feature>
<gene>
    <name evidence="2" type="ORF">BASA50_005611</name>
</gene>
<keyword evidence="3" id="KW-1185">Reference proteome</keyword>
<feature type="compositionally biased region" description="Low complexity" evidence="1">
    <location>
        <begin position="86"/>
        <end position="99"/>
    </location>
</feature>
<accession>A0ABQ8FC87</accession>
<comment type="caution">
    <text evidence="2">The sequence shown here is derived from an EMBL/GenBank/DDBJ whole genome shotgun (WGS) entry which is preliminary data.</text>
</comment>
<sequence length="217" mass="22814">VLVVAAVVVTSVNAGLLGEAMSCFGGICGSKSTAPRGAPRNRQKLGRTQYAMRNGEGHAGNTRRLLGVTQHTPGNGQGSPERGQEPESSQESQVHQQEPGSPQGTVGGNGQQPAENVKRLGMPYIILKDGWGPESTQNPAENGQEPESTQGGAGNEQQPGSPQESQVHQQEPGFPQGPAENGQEPESTQESPMSGSEPGSSEDFMDDDSDPFRKVWT</sequence>
<feature type="region of interest" description="Disordered" evidence="1">
    <location>
        <begin position="54"/>
        <end position="115"/>
    </location>
</feature>
<organism evidence="2 3">
    <name type="scientific">Batrachochytrium salamandrivorans</name>
    <dbReference type="NCBI Taxonomy" id="1357716"/>
    <lineage>
        <taxon>Eukaryota</taxon>
        <taxon>Fungi</taxon>
        <taxon>Fungi incertae sedis</taxon>
        <taxon>Chytridiomycota</taxon>
        <taxon>Chytridiomycota incertae sedis</taxon>
        <taxon>Chytridiomycetes</taxon>
        <taxon>Rhizophydiales</taxon>
        <taxon>Rhizophydiales incertae sedis</taxon>
        <taxon>Batrachochytrium</taxon>
    </lineage>
</organism>
<dbReference type="Proteomes" id="UP001648503">
    <property type="component" value="Unassembled WGS sequence"/>
</dbReference>
<evidence type="ECO:0000313" key="3">
    <source>
        <dbReference type="Proteomes" id="UP001648503"/>
    </source>
</evidence>
<reference evidence="2 3" key="1">
    <citation type="submission" date="2021-02" db="EMBL/GenBank/DDBJ databases">
        <title>Variation within the Batrachochytrium salamandrivorans European outbreak.</title>
        <authorList>
            <person name="Kelly M."/>
            <person name="Pasmans F."/>
            <person name="Shea T.P."/>
            <person name="Munoz J.F."/>
            <person name="Carranza S."/>
            <person name="Cuomo C.A."/>
            <person name="Martel A."/>
        </authorList>
    </citation>
    <scope>NUCLEOTIDE SEQUENCE [LARGE SCALE GENOMIC DNA]</scope>
    <source>
        <strain evidence="2 3">AMFP18/2</strain>
    </source>
</reference>
<feature type="region of interest" description="Disordered" evidence="1">
    <location>
        <begin position="128"/>
        <end position="217"/>
    </location>
</feature>
<proteinExistence type="predicted"/>
<feature type="non-terminal residue" evidence="2">
    <location>
        <position position="1"/>
    </location>
</feature>
<evidence type="ECO:0000256" key="1">
    <source>
        <dbReference type="SAM" id="MobiDB-lite"/>
    </source>
</evidence>
<name>A0ABQ8FC87_9FUNG</name>
<evidence type="ECO:0000313" key="2">
    <source>
        <dbReference type="EMBL" id="KAH6595750.1"/>
    </source>
</evidence>